<dbReference type="PANTHER" id="PTHR12677">
    <property type="entry name" value="GOLGI APPARATUS MEMBRANE PROTEIN TVP38-RELATED"/>
    <property type="match status" value="1"/>
</dbReference>
<dbReference type="GO" id="GO:0005886">
    <property type="term" value="C:plasma membrane"/>
    <property type="evidence" value="ECO:0007669"/>
    <property type="project" value="UniProtKB-SubCell"/>
</dbReference>
<evidence type="ECO:0000256" key="3">
    <source>
        <dbReference type="ARBA" id="ARBA00022692"/>
    </source>
</evidence>
<feature type="transmembrane region" description="Helical" evidence="6">
    <location>
        <begin position="163"/>
        <end position="181"/>
    </location>
</feature>
<name>Q11LG8_CHESB</name>
<accession>Q11LG8</accession>
<organism evidence="8">
    <name type="scientific">Chelativorans sp. (strain BNC1)</name>
    <dbReference type="NCBI Taxonomy" id="266779"/>
    <lineage>
        <taxon>Bacteria</taxon>
        <taxon>Pseudomonadati</taxon>
        <taxon>Pseudomonadota</taxon>
        <taxon>Alphaproteobacteria</taxon>
        <taxon>Hyphomicrobiales</taxon>
        <taxon>Phyllobacteriaceae</taxon>
        <taxon>Chelativorans</taxon>
    </lineage>
</organism>
<reference evidence="8" key="1">
    <citation type="submission" date="2006-06" db="EMBL/GenBank/DDBJ databases">
        <title>Complete sequence of chromosome of Chelativorans sp. BNC1.</title>
        <authorList>
            <consortium name="US DOE Joint Genome Institute"/>
            <person name="Copeland A."/>
            <person name="Lucas S."/>
            <person name="Lapidus A."/>
            <person name="Barry K."/>
            <person name="Detter J.C."/>
            <person name="Glavina del Rio T."/>
            <person name="Hammon N."/>
            <person name="Israni S."/>
            <person name="Dalin E."/>
            <person name="Tice H."/>
            <person name="Pitluck S."/>
            <person name="Chertkov O."/>
            <person name="Brettin T."/>
            <person name="Bruce D."/>
            <person name="Han C."/>
            <person name="Tapia R."/>
            <person name="Gilna P."/>
            <person name="Schmutz J."/>
            <person name="Larimer F."/>
            <person name="Land M."/>
            <person name="Hauser L."/>
            <person name="Kyrpides N."/>
            <person name="Mikhailova N."/>
            <person name="Richardson P."/>
        </authorList>
    </citation>
    <scope>NUCLEOTIDE SEQUENCE</scope>
    <source>
        <strain evidence="8">BNC1</strain>
    </source>
</reference>
<keyword evidence="5 6" id="KW-0472">Membrane</keyword>
<dbReference type="AlphaFoldDB" id="Q11LG8"/>
<dbReference type="HOGENOM" id="CLU_038944_7_0_5"/>
<sequence length="251" mass="26596" precursor="true">MPWRFVPLGLIVLVLAVGYALGWHEHLSFHALLESRAAIKMRIEAHPILSSASFTLAYAIAAAVALPAAALLTMAAGFLFGWLLGGTLVLIGATLGATILFLAARTAFGGLLRKYAGGRAAQFAKGFEEDAFGYLLVLRLAPIFPFWLVNIVPAFFQVRLSTFVGATMLGIIPATYAYAYLGQGLESILIAASAAGEKIELHDLVTRELTLSLGGLAVVAALAVVVKRRLKSKATGRGEVPMAGNDHHPQT</sequence>
<comment type="similarity">
    <text evidence="6">Belongs to the TVP38/TMEM64 family.</text>
</comment>
<evidence type="ECO:0000256" key="6">
    <source>
        <dbReference type="RuleBase" id="RU366058"/>
    </source>
</evidence>
<protein>
    <recommendedName>
        <fullName evidence="6">TVP38/TMEM64 family membrane protein</fullName>
    </recommendedName>
</protein>
<evidence type="ECO:0000256" key="2">
    <source>
        <dbReference type="ARBA" id="ARBA00022475"/>
    </source>
</evidence>
<dbReference type="KEGG" id="mes:Meso_0353"/>
<dbReference type="EMBL" id="CP000390">
    <property type="protein sequence ID" value="ABG61757.1"/>
    <property type="molecule type" value="Genomic_DNA"/>
</dbReference>
<feature type="transmembrane region" description="Helical" evidence="6">
    <location>
        <begin position="209"/>
        <end position="226"/>
    </location>
</feature>
<feature type="transmembrane region" description="Helical" evidence="6">
    <location>
        <begin position="88"/>
        <end position="112"/>
    </location>
</feature>
<keyword evidence="4 6" id="KW-1133">Transmembrane helix</keyword>
<feature type="domain" description="VTT" evidence="7">
    <location>
        <begin position="70"/>
        <end position="183"/>
    </location>
</feature>
<dbReference type="eggNOG" id="COG0398">
    <property type="taxonomic scope" value="Bacteria"/>
</dbReference>
<dbReference type="OrthoDB" id="9779114at2"/>
<evidence type="ECO:0000256" key="4">
    <source>
        <dbReference type="ARBA" id="ARBA00022989"/>
    </source>
</evidence>
<feature type="transmembrane region" description="Helical" evidence="6">
    <location>
        <begin position="56"/>
        <end position="81"/>
    </location>
</feature>
<comment type="subcellular location">
    <subcellularLocation>
        <location evidence="1 6">Cell membrane</location>
        <topology evidence="1 6">Multi-pass membrane protein</topology>
    </subcellularLocation>
</comment>
<dbReference type="PANTHER" id="PTHR12677:SF59">
    <property type="entry name" value="GOLGI APPARATUS MEMBRANE PROTEIN TVP38-RELATED"/>
    <property type="match status" value="1"/>
</dbReference>
<evidence type="ECO:0000259" key="7">
    <source>
        <dbReference type="Pfam" id="PF09335"/>
    </source>
</evidence>
<gene>
    <name evidence="8" type="ordered locus">Meso_0353</name>
</gene>
<proteinExistence type="inferred from homology"/>
<evidence type="ECO:0000256" key="1">
    <source>
        <dbReference type="ARBA" id="ARBA00004651"/>
    </source>
</evidence>
<feature type="transmembrane region" description="Helical" evidence="6">
    <location>
        <begin position="132"/>
        <end position="156"/>
    </location>
</feature>
<dbReference type="Pfam" id="PF09335">
    <property type="entry name" value="VTT_dom"/>
    <property type="match status" value="1"/>
</dbReference>
<keyword evidence="2 6" id="KW-1003">Cell membrane</keyword>
<dbReference type="InterPro" id="IPR032816">
    <property type="entry name" value="VTT_dom"/>
</dbReference>
<evidence type="ECO:0000313" key="8">
    <source>
        <dbReference type="EMBL" id="ABG61757.1"/>
    </source>
</evidence>
<dbReference type="STRING" id="266779.Meso_0353"/>
<dbReference type="InterPro" id="IPR015414">
    <property type="entry name" value="TMEM64"/>
</dbReference>
<keyword evidence="3 6" id="KW-0812">Transmembrane</keyword>
<evidence type="ECO:0000256" key="5">
    <source>
        <dbReference type="ARBA" id="ARBA00023136"/>
    </source>
</evidence>